<comment type="caution">
    <text evidence="2">The sequence shown here is derived from an EMBL/GenBank/DDBJ whole genome shotgun (WGS) entry which is preliminary data.</text>
</comment>
<dbReference type="InterPro" id="IPR015421">
    <property type="entry name" value="PyrdxlP-dep_Trfase_major"/>
</dbReference>
<dbReference type="EMBL" id="JAZHXI010000006">
    <property type="protein sequence ID" value="KAL2070872.1"/>
    <property type="molecule type" value="Genomic_DNA"/>
</dbReference>
<evidence type="ECO:0000313" key="3">
    <source>
        <dbReference type="Proteomes" id="UP001595075"/>
    </source>
</evidence>
<gene>
    <name evidence="2" type="ORF">VTL71DRAFT_13898</name>
</gene>
<dbReference type="Gene3D" id="3.40.640.10">
    <property type="entry name" value="Type I PLP-dependent aspartate aminotransferase-like (Major domain)"/>
    <property type="match status" value="1"/>
</dbReference>
<protein>
    <recommendedName>
        <fullName evidence="1">Aminotransferase class V domain-containing protein</fullName>
    </recommendedName>
</protein>
<evidence type="ECO:0000313" key="2">
    <source>
        <dbReference type="EMBL" id="KAL2070872.1"/>
    </source>
</evidence>
<dbReference type="InterPro" id="IPR015424">
    <property type="entry name" value="PyrdxlP-dep_Trfase"/>
</dbReference>
<proteinExistence type="predicted"/>
<dbReference type="PANTHER" id="PTHR43586:SF21">
    <property type="entry name" value="PYRIDOXAL PHOSPHATE (PLP)-DEPENDENT ASPARTATE AMINOTRANSFERASE SUPERFAMILY"/>
    <property type="match status" value="1"/>
</dbReference>
<dbReference type="Proteomes" id="UP001595075">
    <property type="component" value="Unassembled WGS sequence"/>
</dbReference>
<accession>A0ABR4CMA0</accession>
<reference evidence="2 3" key="1">
    <citation type="journal article" date="2024" name="Commun. Biol.">
        <title>Comparative genomic analysis of thermophilic fungi reveals convergent evolutionary adaptations and gene losses.</title>
        <authorList>
            <person name="Steindorff A.S."/>
            <person name="Aguilar-Pontes M.V."/>
            <person name="Robinson A.J."/>
            <person name="Andreopoulos B."/>
            <person name="LaButti K."/>
            <person name="Kuo A."/>
            <person name="Mondo S."/>
            <person name="Riley R."/>
            <person name="Otillar R."/>
            <person name="Haridas S."/>
            <person name="Lipzen A."/>
            <person name="Grimwood J."/>
            <person name="Schmutz J."/>
            <person name="Clum A."/>
            <person name="Reid I.D."/>
            <person name="Moisan M.C."/>
            <person name="Butler G."/>
            <person name="Nguyen T.T.M."/>
            <person name="Dewar K."/>
            <person name="Conant G."/>
            <person name="Drula E."/>
            <person name="Henrissat B."/>
            <person name="Hansel C."/>
            <person name="Singer S."/>
            <person name="Hutchinson M.I."/>
            <person name="de Vries R.P."/>
            <person name="Natvig D.O."/>
            <person name="Powell A.J."/>
            <person name="Tsang A."/>
            <person name="Grigoriev I.V."/>
        </authorList>
    </citation>
    <scope>NUCLEOTIDE SEQUENCE [LARGE SCALE GENOMIC DNA]</scope>
    <source>
        <strain evidence="2 3">CBS 494.80</strain>
    </source>
</reference>
<dbReference type="Pfam" id="PF00266">
    <property type="entry name" value="Aminotran_5"/>
    <property type="match status" value="1"/>
</dbReference>
<evidence type="ECO:0000259" key="1">
    <source>
        <dbReference type="Pfam" id="PF00266"/>
    </source>
</evidence>
<dbReference type="InterPro" id="IPR015422">
    <property type="entry name" value="PyrdxlP-dep_Trfase_small"/>
</dbReference>
<name>A0ABR4CMA0_9HELO</name>
<dbReference type="PANTHER" id="PTHR43586">
    <property type="entry name" value="CYSTEINE DESULFURASE"/>
    <property type="match status" value="1"/>
</dbReference>
<dbReference type="SUPFAM" id="SSF53383">
    <property type="entry name" value="PLP-dependent transferases"/>
    <property type="match status" value="1"/>
</dbReference>
<feature type="domain" description="Aminotransferase class V" evidence="1">
    <location>
        <begin position="21"/>
        <end position="390"/>
    </location>
</feature>
<dbReference type="InterPro" id="IPR000192">
    <property type="entry name" value="Aminotrans_V_dom"/>
</dbReference>
<sequence length="401" mass="43294">MSSFDIATARSKFPALSQPQVFLDNAGGSQTLGTVIDSICNYLSKTNVQLGASYAVGKKSTALYGDGYDAAAKYINASADEIVLGSSTTVLFRTLSFALSFAAGSEIIISKVDHEANISAWVDLATRQNLTVKWWAPKAGTNPKLEASDLKDLLSEKTVLVTCTHASNILGTIHDIAGIAETVHTIPGALLCVDAVAYAPHRQVDVKALGVDFYCFSWYKVYGPHMAMLYSSPAALKEVKSLGHHFNPSSTLENKLGLAGSCYELTAAIPAVLSYFGDNPAESWAAIEKHEAKLQGTLLEYLNARSDVTIYGEPSADTKKRVSTVSFVVKGRKSKDVVEAVDELTNGEMGIRWGTFYSVRLADEILGLQYDGVVRVSMVHYNTLEEIEKLIGIFDQVLGKA</sequence>
<keyword evidence="3" id="KW-1185">Reference proteome</keyword>
<organism evidence="2 3">
    <name type="scientific">Oculimacula yallundae</name>
    <dbReference type="NCBI Taxonomy" id="86028"/>
    <lineage>
        <taxon>Eukaryota</taxon>
        <taxon>Fungi</taxon>
        <taxon>Dikarya</taxon>
        <taxon>Ascomycota</taxon>
        <taxon>Pezizomycotina</taxon>
        <taxon>Leotiomycetes</taxon>
        <taxon>Helotiales</taxon>
        <taxon>Ploettnerulaceae</taxon>
        <taxon>Oculimacula</taxon>
    </lineage>
</organism>
<dbReference type="Gene3D" id="3.90.1150.10">
    <property type="entry name" value="Aspartate Aminotransferase, domain 1"/>
    <property type="match status" value="1"/>
</dbReference>